<feature type="binding site" evidence="16">
    <location>
        <position position="24"/>
    </location>
    <ligand>
        <name>Mg(2+)</name>
        <dbReference type="ChEBI" id="CHEBI:18420"/>
        <label>2</label>
    </ligand>
</feature>
<sequence length="670" mass="73802">MNIKIGLAGNPNVGKTTLFNQLTGLHQHVGNWPGKTVEKAEGHLNFENARIEVIDLPGNYALSAHSIEEIVSRVFIVDESSDVIVNVVDATNLERNLYLTTQMMELGANLVLAVNMNKFAKKRDYNIDFKELSTLLGIPVVEIEAIDDTGKDELLRAVKDATNKPIDSSKKLVYGAELESHLKELEKVIKRDISLLDVPVSWTAIKLLEHDKIIEEKVKESKYFLDIFNEVKKVEEHFKDIFNESSEEVIANYRYAFIEGLLNESLKKPEVEEPTISEKLDKIITNRILGLPIFLVIMWLIFQITFTVGAPFQDLIDQGFTLLGDTILAILGETTLSSFIVDGIIGGVGGVIVFLPQIVLMFLMISILEDSGYLARAAFVMDKVMHKLVGLHGKSFIPMILGFGCGVPGMMATRTMEHERDRILTMLTIPFMSCTARLPVYTLFIAAFFTAYQGEVMFSLYFLGVIVAIVVAAILKKSLFKGITSPFVMELPSYKLPSLKGVLIHTWEKAYGFVKKAGTIILAAAIIVWMLSSFPVGVEYGSQDSAIGQIGTVISPVFAPLGFGDWQPSVALLFGVVAKEVVVGTFSSIFGVGEDGAGLETAIHGLFTPLTAYAFMTFVLLYVPCFAALGTVKQETNSWKWPLVMVAVTTATAYIVSFIVYHGGMLLGFG</sequence>
<dbReference type="InterPro" id="IPR041069">
    <property type="entry name" value="FeoB_Cyto"/>
</dbReference>
<dbReference type="PATRIC" id="fig|49547.3.peg.1039"/>
<keyword evidence="10" id="KW-0406">Ion transport</keyword>
<evidence type="ECO:0000256" key="12">
    <source>
        <dbReference type="ARBA" id="ARBA00023136"/>
    </source>
</evidence>
<feature type="transmembrane region" description="Helical" evidence="17">
    <location>
        <begin position="546"/>
        <end position="563"/>
    </location>
</feature>
<keyword evidence="5" id="KW-0997">Cell inner membrane</keyword>
<dbReference type="GO" id="GO:0005525">
    <property type="term" value="F:GTP binding"/>
    <property type="evidence" value="ECO:0007669"/>
    <property type="project" value="UniProtKB-KW"/>
</dbReference>
<dbReference type="OrthoDB" id="85305at2157"/>
<dbReference type="Pfam" id="PF17910">
    <property type="entry name" value="FeoB_Cyto"/>
    <property type="match status" value="1"/>
</dbReference>
<name>A0A166AYR7_9EURY</name>
<dbReference type="EMBL" id="LWMV01000164">
    <property type="protein sequence ID" value="KZX12641.1"/>
    <property type="molecule type" value="Genomic_DNA"/>
</dbReference>
<evidence type="ECO:0000256" key="14">
    <source>
        <dbReference type="NCBIfam" id="TIGR00437"/>
    </source>
</evidence>
<feature type="transmembrane region" description="Helical" evidence="17">
    <location>
        <begin position="641"/>
        <end position="661"/>
    </location>
</feature>
<comment type="subcellular location">
    <subcellularLocation>
        <location evidence="1">Cell inner membrane</location>
        <topology evidence="1">Multi-pass membrane protein</topology>
    </subcellularLocation>
</comment>
<keyword evidence="4" id="KW-0410">Iron transport</keyword>
<dbReference type="Gene3D" id="1.10.287.1770">
    <property type="match status" value="1"/>
</dbReference>
<keyword evidence="9" id="KW-0408">Iron</keyword>
<evidence type="ECO:0000256" key="2">
    <source>
        <dbReference type="ARBA" id="ARBA00022448"/>
    </source>
</evidence>
<feature type="binding site" evidence="15">
    <location>
        <begin position="34"/>
        <end position="38"/>
    </location>
    <ligand>
        <name>GTP</name>
        <dbReference type="ChEBI" id="CHEBI:37565"/>
        <label>1</label>
    </ligand>
</feature>
<evidence type="ECO:0000256" key="15">
    <source>
        <dbReference type="PIRSR" id="PIRSR603373-1"/>
    </source>
</evidence>
<evidence type="ECO:0000259" key="18">
    <source>
        <dbReference type="PROSITE" id="PS51711"/>
    </source>
</evidence>
<gene>
    <name evidence="19" type="primary">feoB</name>
    <name evidence="19" type="ORF">MBCUR_09700</name>
</gene>
<keyword evidence="16" id="KW-0460">Magnesium</keyword>
<dbReference type="GO" id="GO:0015093">
    <property type="term" value="F:ferrous iron transmembrane transporter activity"/>
    <property type="evidence" value="ECO:0007669"/>
    <property type="project" value="UniProtKB-UniRule"/>
</dbReference>
<dbReference type="STRING" id="49547.MBCUR_09700"/>
<dbReference type="Pfam" id="PF02421">
    <property type="entry name" value="FeoB_N"/>
    <property type="match status" value="1"/>
</dbReference>
<evidence type="ECO:0000256" key="9">
    <source>
        <dbReference type="ARBA" id="ARBA00023004"/>
    </source>
</evidence>
<evidence type="ECO:0000256" key="16">
    <source>
        <dbReference type="PIRSR" id="PIRSR603373-2"/>
    </source>
</evidence>
<feature type="binding site" evidence="16">
    <location>
        <position position="20"/>
    </location>
    <ligand>
        <name>Mg(2+)</name>
        <dbReference type="ChEBI" id="CHEBI:18420"/>
        <label>2</label>
    </ligand>
</feature>
<evidence type="ECO:0000313" key="20">
    <source>
        <dbReference type="Proteomes" id="UP000077245"/>
    </source>
</evidence>
<dbReference type="Pfam" id="PF07664">
    <property type="entry name" value="FeoB_C"/>
    <property type="match status" value="1"/>
</dbReference>
<proteinExistence type="predicted"/>
<evidence type="ECO:0000256" key="1">
    <source>
        <dbReference type="ARBA" id="ARBA00004429"/>
    </source>
</evidence>
<dbReference type="AlphaFoldDB" id="A0A166AYR7"/>
<feature type="transmembrane region" description="Helical" evidence="17">
    <location>
        <begin position="388"/>
        <end position="411"/>
    </location>
</feature>
<dbReference type="CDD" id="cd01879">
    <property type="entry name" value="FeoB"/>
    <property type="match status" value="1"/>
</dbReference>
<feature type="binding site" evidence="16">
    <location>
        <position position="23"/>
    </location>
    <ligand>
        <name>Mg(2+)</name>
        <dbReference type="ChEBI" id="CHEBI:18420"/>
        <label>2</label>
    </ligand>
</feature>
<feature type="binding site" evidence="15">
    <location>
        <begin position="55"/>
        <end position="58"/>
    </location>
    <ligand>
        <name>GTP</name>
        <dbReference type="ChEBI" id="CHEBI:37565"/>
        <label>1</label>
    </ligand>
</feature>
<protein>
    <recommendedName>
        <fullName evidence="13 14">Ferrous iron transport protein B</fullName>
    </recommendedName>
</protein>
<keyword evidence="16" id="KW-0479">Metal-binding</keyword>
<feature type="transmembrane region" description="Helical" evidence="17">
    <location>
        <begin position="610"/>
        <end position="629"/>
    </location>
</feature>
<evidence type="ECO:0000256" key="6">
    <source>
        <dbReference type="ARBA" id="ARBA00022692"/>
    </source>
</evidence>
<evidence type="ECO:0000256" key="13">
    <source>
        <dbReference type="ARBA" id="ARBA00031200"/>
    </source>
</evidence>
<keyword evidence="3" id="KW-1003">Cell membrane</keyword>
<keyword evidence="11 15" id="KW-0342">GTP-binding</keyword>
<dbReference type="NCBIfam" id="TIGR00437">
    <property type="entry name" value="feoB"/>
    <property type="match status" value="1"/>
</dbReference>
<accession>A0A166AYR7</accession>
<dbReference type="InterPro" id="IPR011640">
    <property type="entry name" value="Fe2_transport_prot_B_C"/>
</dbReference>
<dbReference type="InterPro" id="IPR050860">
    <property type="entry name" value="FeoB_GTPase"/>
</dbReference>
<dbReference type="PANTHER" id="PTHR43185:SF1">
    <property type="entry name" value="FE(2+) TRANSPORTER FEOB"/>
    <property type="match status" value="1"/>
</dbReference>
<dbReference type="GO" id="GO:0005886">
    <property type="term" value="C:plasma membrane"/>
    <property type="evidence" value="ECO:0007669"/>
    <property type="project" value="UniProtKB-SubCell"/>
</dbReference>
<dbReference type="PROSITE" id="PS51711">
    <property type="entry name" value="G_FEOB"/>
    <property type="match status" value="1"/>
</dbReference>
<dbReference type="Pfam" id="PF07670">
    <property type="entry name" value="Gate"/>
    <property type="match status" value="2"/>
</dbReference>
<feature type="transmembrane region" description="Helical" evidence="17">
    <location>
        <begin position="570"/>
        <end position="590"/>
    </location>
</feature>
<dbReference type="RefSeq" id="WP_067090938.1">
    <property type="nucleotide sequence ID" value="NZ_LWMV01000164.1"/>
</dbReference>
<keyword evidence="12 17" id="KW-0472">Membrane</keyword>
<keyword evidence="6 17" id="KW-0812">Transmembrane</keyword>
<keyword evidence="8 17" id="KW-1133">Transmembrane helix</keyword>
<feature type="transmembrane region" description="Helical" evidence="17">
    <location>
        <begin position="348"/>
        <end position="368"/>
    </location>
</feature>
<evidence type="ECO:0000256" key="4">
    <source>
        <dbReference type="ARBA" id="ARBA00022496"/>
    </source>
</evidence>
<dbReference type="Gene3D" id="3.40.50.300">
    <property type="entry name" value="P-loop containing nucleotide triphosphate hydrolases"/>
    <property type="match status" value="1"/>
</dbReference>
<keyword evidence="20" id="KW-1185">Reference proteome</keyword>
<evidence type="ECO:0000256" key="17">
    <source>
        <dbReference type="SAM" id="Phobius"/>
    </source>
</evidence>
<feature type="transmembrane region" description="Helical" evidence="17">
    <location>
        <begin position="423"/>
        <end position="452"/>
    </location>
</feature>
<keyword evidence="7 15" id="KW-0547">Nucleotide-binding</keyword>
<evidence type="ECO:0000256" key="3">
    <source>
        <dbReference type="ARBA" id="ARBA00022475"/>
    </source>
</evidence>
<keyword evidence="2" id="KW-0813">Transport</keyword>
<dbReference type="InterPro" id="IPR011642">
    <property type="entry name" value="Gate_dom"/>
</dbReference>
<dbReference type="InterPro" id="IPR027417">
    <property type="entry name" value="P-loop_NTPase"/>
</dbReference>
<feature type="transmembrane region" description="Helical" evidence="17">
    <location>
        <begin position="517"/>
        <end position="534"/>
    </location>
</feature>
<dbReference type="InterPro" id="IPR030389">
    <property type="entry name" value="G_FEOB_dom"/>
</dbReference>
<evidence type="ECO:0000256" key="11">
    <source>
        <dbReference type="ARBA" id="ARBA00023134"/>
    </source>
</evidence>
<dbReference type="SUPFAM" id="SSF52540">
    <property type="entry name" value="P-loop containing nucleoside triphosphate hydrolases"/>
    <property type="match status" value="1"/>
</dbReference>
<feature type="binding site" evidence="15">
    <location>
        <begin position="9"/>
        <end position="16"/>
    </location>
    <ligand>
        <name>GTP</name>
        <dbReference type="ChEBI" id="CHEBI:37565"/>
        <label>1</label>
    </ligand>
</feature>
<evidence type="ECO:0000256" key="8">
    <source>
        <dbReference type="ARBA" id="ARBA00022989"/>
    </source>
</evidence>
<reference evidence="19 20" key="1">
    <citation type="submission" date="2016-04" db="EMBL/GenBank/DDBJ databases">
        <title>Genome sequence of Methanobrevibacter curvatus DSM 11111.</title>
        <authorList>
            <person name="Poehlein A."/>
            <person name="Seedorf H."/>
            <person name="Daniel R."/>
        </authorList>
    </citation>
    <scope>NUCLEOTIDE SEQUENCE [LARGE SCALE GENOMIC DNA]</scope>
    <source>
        <strain evidence="19 20">DSM 11111</strain>
    </source>
</reference>
<dbReference type="Proteomes" id="UP000077245">
    <property type="component" value="Unassembled WGS sequence"/>
</dbReference>
<evidence type="ECO:0000313" key="19">
    <source>
        <dbReference type="EMBL" id="KZX12641.1"/>
    </source>
</evidence>
<evidence type="ECO:0000256" key="7">
    <source>
        <dbReference type="ARBA" id="ARBA00022741"/>
    </source>
</evidence>
<dbReference type="InterPro" id="IPR003373">
    <property type="entry name" value="Fe2_transport_prot-B"/>
</dbReference>
<dbReference type="FunFam" id="3.40.50.300:FF:000426">
    <property type="entry name" value="Ferrous iron transport protein B"/>
    <property type="match status" value="1"/>
</dbReference>
<organism evidence="19 20">
    <name type="scientific">Methanobrevibacter curvatus</name>
    <dbReference type="NCBI Taxonomy" id="49547"/>
    <lineage>
        <taxon>Archaea</taxon>
        <taxon>Methanobacteriati</taxon>
        <taxon>Methanobacteriota</taxon>
        <taxon>Methanomada group</taxon>
        <taxon>Methanobacteria</taxon>
        <taxon>Methanobacteriales</taxon>
        <taxon>Methanobacteriaceae</taxon>
        <taxon>Methanobrevibacter</taxon>
    </lineage>
</organism>
<feature type="transmembrane region" description="Helical" evidence="17">
    <location>
        <begin position="288"/>
        <end position="308"/>
    </location>
</feature>
<feature type="transmembrane region" description="Helical" evidence="17">
    <location>
        <begin position="458"/>
        <end position="475"/>
    </location>
</feature>
<feature type="transmembrane region" description="Helical" evidence="17">
    <location>
        <begin position="320"/>
        <end position="341"/>
    </location>
</feature>
<comment type="caution">
    <text evidence="19">The sequence shown here is derived from an EMBL/GenBank/DDBJ whole genome shotgun (WGS) entry which is preliminary data.</text>
</comment>
<evidence type="ECO:0000256" key="10">
    <source>
        <dbReference type="ARBA" id="ARBA00023065"/>
    </source>
</evidence>
<feature type="domain" description="FeoB-type G" evidence="18">
    <location>
        <begin position="2"/>
        <end position="164"/>
    </location>
</feature>
<dbReference type="GO" id="GO:0046872">
    <property type="term" value="F:metal ion binding"/>
    <property type="evidence" value="ECO:0007669"/>
    <property type="project" value="UniProtKB-KW"/>
</dbReference>
<dbReference type="PANTHER" id="PTHR43185">
    <property type="entry name" value="FERROUS IRON TRANSPORT PROTEIN B"/>
    <property type="match status" value="1"/>
</dbReference>
<evidence type="ECO:0000256" key="5">
    <source>
        <dbReference type="ARBA" id="ARBA00022519"/>
    </source>
</evidence>